<feature type="compositionally biased region" description="Basic and acidic residues" evidence="1">
    <location>
        <begin position="1"/>
        <end position="10"/>
    </location>
</feature>
<dbReference type="OrthoDB" id="242095at2157"/>
<keyword evidence="4" id="KW-1185">Reference proteome</keyword>
<evidence type="ECO:0000256" key="1">
    <source>
        <dbReference type="SAM" id="MobiDB-lite"/>
    </source>
</evidence>
<feature type="transmembrane region" description="Helical" evidence="2">
    <location>
        <begin position="131"/>
        <end position="153"/>
    </location>
</feature>
<comment type="caution">
    <text evidence="3">The sequence shown here is derived from an EMBL/GenBank/DDBJ whole genome shotgun (WGS) entry which is preliminary data.</text>
</comment>
<keyword evidence="2" id="KW-0812">Transmembrane</keyword>
<evidence type="ECO:0000313" key="3">
    <source>
        <dbReference type="EMBL" id="ELZ32834.1"/>
    </source>
</evidence>
<protein>
    <submittedName>
        <fullName evidence="3">Uncharacterized protein</fullName>
    </submittedName>
</protein>
<reference evidence="3 4" key="1">
    <citation type="journal article" date="2014" name="PLoS Genet.">
        <title>Phylogenetically driven sequencing of extremely halophilic archaea reveals strategies for static and dynamic osmo-response.</title>
        <authorList>
            <person name="Becker E.A."/>
            <person name="Seitzer P.M."/>
            <person name="Tritt A."/>
            <person name="Larsen D."/>
            <person name="Krusor M."/>
            <person name="Yao A.I."/>
            <person name="Wu D."/>
            <person name="Madern D."/>
            <person name="Eisen J.A."/>
            <person name="Darling A.E."/>
            <person name="Facciotti M.T."/>
        </authorList>
    </citation>
    <scope>NUCLEOTIDE SEQUENCE [LARGE SCALE GENOMIC DNA]</scope>
    <source>
        <strain evidence="3 4">JCM 14848</strain>
    </source>
</reference>
<dbReference type="AlphaFoldDB" id="M0DF91"/>
<sequence length="165" mass="16621">MQRTDERDPSTVDVQSDADAGVQGRPGAERSPNAAGSAGGSDSALFAPKAFLGILVASFAGAVLGGGIPVVGLFGRFLGLLAVGFAVGLLSGRRRYLEVGVAGAVVSALLLVLSTMFSLFAPFAIDLVARYGLAIAGVGAGAGLLASVVGHYFGRDLRDGLTREI</sequence>
<dbReference type="RefSeq" id="WP_008384956.1">
    <property type="nucleotide sequence ID" value="NZ_AOIV01000010.1"/>
</dbReference>
<evidence type="ECO:0000256" key="2">
    <source>
        <dbReference type="SAM" id="Phobius"/>
    </source>
</evidence>
<dbReference type="eggNOG" id="arCOG06372">
    <property type="taxonomic scope" value="Archaea"/>
</dbReference>
<dbReference type="EMBL" id="AOIV01000010">
    <property type="protein sequence ID" value="ELZ32834.1"/>
    <property type="molecule type" value="Genomic_DNA"/>
</dbReference>
<accession>M0DF91</accession>
<organism evidence="3 4">
    <name type="scientific">Halogeometricum pallidum JCM 14848</name>
    <dbReference type="NCBI Taxonomy" id="1227487"/>
    <lineage>
        <taxon>Archaea</taxon>
        <taxon>Methanobacteriati</taxon>
        <taxon>Methanobacteriota</taxon>
        <taxon>Stenosarchaea group</taxon>
        <taxon>Halobacteria</taxon>
        <taxon>Halobacteriales</taxon>
        <taxon>Haloferacaceae</taxon>
        <taxon>Halogeometricum</taxon>
    </lineage>
</organism>
<feature type="transmembrane region" description="Helical" evidence="2">
    <location>
        <begin position="74"/>
        <end position="92"/>
    </location>
</feature>
<feature type="region of interest" description="Disordered" evidence="1">
    <location>
        <begin position="1"/>
        <end position="36"/>
    </location>
</feature>
<dbReference type="Proteomes" id="UP000011513">
    <property type="component" value="Unassembled WGS sequence"/>
</dbReference>
<feature type="transmembrane region" description="Helical" evidence="2">
    <location>
        <begin position="99"/>
        <end position="125"/>
    </location>
</feature>
<gene>
    <name evidence="3" type="ORF">C474_06160</name>
</gene>
<feature type="transmembrane region" description="Helical" evidence="2">
    <location>
        <begin position="50"/>
        <end position="68"/>
    </location>
</feature>
<evidence type="ECO:0000313" key="4">
    <source>
        <dbReference type="Proteomes" id="UP000011513"/>
    </source>
</evidence>
<proteinExistence type="predicted"/>
<name>M0DF91_HALPD</name>
<dbReference type="InParanoid" id="M0DF91"/>
<keyword evidence="2" id="KW-0472">Membrane</keyword>
<keyword evidence="2" id="KW-1133">Transmembrane helix</keyword>